<dbReference type="WBParaSite" id="nRc.2.0.1.t05214-RA">
    <property type="protein sequence ID" value="nRc.2.0.1.t05214-RA"/>
    <property type="gene ID" value="nRc.2.0.1.g05214"/>
</dbReference>
<keyword evidence="2" id="KW-1185">Reference proteome</keyword>
<evidence type="ECO:0000313" key="2">
    <source>
        <dbReference type="Proteomes" id="UP000887565"/>
    </source>
</evidence>
<feature type="compositionally biased region" description="Polar residues" evidence="1">
    <location>
        <begin position="50"/>
        <end position="65"/>
    </location>
</feature>
<evidence type="ECO:0000256" key="1">
    <source>
        <dbReference type="SAM" id="MobiDB-lite"/>
    </source>
</evidence>
<protein>
    <submittedName>
        <fullName evidence="3">Uncharacterized protein</fullName>
    </submittedName>
</protein>
<sequence length="452" mass="51527">MSDGGKKRLPWMKKRNKSLQMLVAHQAKAQRSAQSSLGSLSTDGDDTGPDCQNRSSASITHSTPLQTNSNLKSMQIALKANQRIENLSLELTIVSKELADQIRILCKKIDLRSEFNFPCKNDDVMKKESSVQSLAVAIMDHIEAQKLEIRNLEEDICVYKRLETMIKTCLESKAKPVKISRLCSSNFCFSSFPLFKEYCDSFNYCSQCQNMMHVVCSLVLTKNQMALSNSAKSGDFICFDCRGQNDIAAILEMCSNKLADFNNQLTTMITIYEENRIKSDKQNKKLESSQGTHEKTLFCALESLGVDLQAYHSGSFVGNHVFKMLKVTDKINGPRLLTKCLENTNYEKLFYDGLVHLGQIFELTTKTGFLTDDEIIDLDKYCRCLKEMMARDFPDWTTTHHHLLASVKDSQRFLPIRRKIKKFVENEGKRKTADGKCDQDNRFSDDDFEVEF</sequence>
<name>A0A915HTX4_ROMCU</name>
<evidence type="ECO:0000313" key="3">
    <source>
        <dbReference type="WBParaSite" id="nRc.2.0.1.t05214-RA"/>
    </source>
</evidence>
<feature type="region of interest" description="Disordered" evidence="1">
    <location>
        <begin position="23"/>
        <end position="65"/>
    </location>
</feature>
<dbReference type="Proteomes" id="UP000887565">
    <property type="component" value="Unplaced"/>
</dbReference>
<feature type="region of interest" description="Disordered" evidence="1">
    <location>
        <begin position="427"/>
        <end position="452"/>
    </location>
</feature>
<dbReference type="AlphaFoldDB" id="A0A915HTX4"/>
<accession>A0A915HTX4</accession>
<proteinExistence type="predicted"/>
<reference evidence="3" key="1">
    <citation type="submission" date="2022-11" db="UniProtKB">
        <authorList>
            <consortium name="WormBaseParasite"/>
        </authorList>
    </citation>
    <scope>IDENTIFICATION</scope>
</reference>
<organism evidence="2 3">
    <name type="scientific">Romanomermis culicivorax</name>
    <name type="common">Nematode worm</name>
    <dbReference type="NCBI Taxonomy" id="13658"/>
    <lineage>
        <taxon>Eukaryota</taxon>
        <taxon>Metazoa</taxon>
        <taxon>Ecdysozoa</taxon>
        <taxon>Nematoda</taxon>
        <taxon>Enoplea</taxon>
        <taxon>Dorylaimia</taxon>
        <taxon>Mermithida</taxon>
        <taxon>Mermithoidea</taxon>
        <taxon>Mermithidae</taxon>
        <taxon>Romanomermis</taxon>
    </lineage>
</organism>
<feature type="compositionally biased region" description="Basic and acidic residues" evidence="1">
    <location>
        <begin position="427"/>
        <end position="445"/>
    </location>
</feature>